<dbReference type="EMBL" id="JBJQOH010000004">
    <property type="protein sequence ID" value="KAL3688916.1"/>
    <property type="molecule type" value="Genomic_DNA"/>
</dbReference>
<evidence type="ECO:0008006" key="4">
    <source>
        <dbReference type="Google" id="ProtNLM"/>
    </source>
</evidence>
<dbReference type="Proteomes" id="UP001633002">
    <property type="component" value="Unassembled WGS sequence"/>
</dbReference>
<dbReference type="PANTHER" id="PTHR33732">
    <property type="entry name" value="REF/SRPP-LIKE PROTEIN OS05G0151300/LOC_OS05G05940"/>
    <property type="match status" value="1"/>
</dbReference>
<comment type="caution">
    <text evidence="2">The sequence shown here is derived from an EMBL/GenBank/DDBJ whole genome shotgun (WGS) entry which is preliminary data.</text>
</comment>
<evidence type="ECO:0000313" key="2">
    <source>
        <dbReference type="EMBL" id="KAL3688916.1"/>
    </source>
</evidence>
<gene>
    <name evidence="2" type="ORF">R1sor_015225</name>
</gene>
<sequence>MVQVMEKSHEKEATTPSNPSLKYLGFVQVAVIRVLAYVTALYESAKDNSGPLKPGVDSVEGTVKTVVGPVYQKLEGKPLELLSFADRKVGDIVRLLEGVLPEVVVVKSRDLAGVAKKTPDFVSGVVSDVQKRGVQGTAKGLFDQYLPAVEAGAVNAWKTVRGLPLVPQSVEAAKYAGEKTNQVINTVKQSRLPFAGYIPFIPVDYIDKLANVQ</sequence>
<dbReference type="AlphaFoldDB" id="A0ABD3HFX3"/>
<proteinExistence type="inferred from homology"/>
<comment type="similarity">
    <text evidence="1">Belongs to the REF/SRPP family.</text>
</comment>
<name>A0ABD3HFX3_9MARC</name>
<dbReference type="InterPro" id="IPR008802">
    <property type="entry name" value="REF"/>
</dbReference>
<evidence type="ECO:0000256" key="1">
    <source>
        <dbReference type="ARBA" id="ARBA00009737"/>
    </source>
</evidence>
<evidence type="ECO:0000313" key="3">
    <source>
        <dbReference type="Proteomes" id="UP001633002"/>
    </source>
</evidence>
<dbReference type="Pfam" id="PF05755">
    <property type="entry name" value="REF"/>
    <property type="match status" value="1"/>
</dbReference>
<reference evidence="2 3" key="1">
    <citation type="submission" date="2024-09" db="EMBL/GenBank/DDBJ databases">
        <title>Chromosome-scale assembly of Riccia sorocarpa.</title>
        <authorList>
            <person name="Paukszto L."/>
        </authorList>
    </citation>
    <scope>NUCLEOTIDE SEQUENCE [LARGE SCALE GENOMIC DNA]</scope>
    <source>
        <strain evidence="2">LP-2024</strain>
        <tissue evidence="2">Aerial parts of the thallus</tissue>
    </source>
</reference>
<keyword evidence="3" id="KW-1185">Reference proteome</keyword>
<dbReference type="PANTHER" id="PTHR33732:SF3">
    <property type="entry name" value="OS07G0671800 PROTEIN"/>
    <property type="match status" value="1"/>
</dbReference>
<organism evidence="2 3">
    <name type="scientific">Riccia sorocarpa</name>
    <dbReference type="NCBI Taxonomy" id="122646"/>
    <lineage>
        <taxon>Eukaryota</taxon>
        <taxon>Viridiplantae</taxon>
        <taxon>Streptophyta</taxon>
        <taxon>Embryophyta</taxon>
        <taxon>Marchantiophyta</taxon>
        <taxon>Marchantiopsida</taxon>
        <taxon>Marchantiidae</taxon>
        <taxon>Marchantiales</taxon>
        <taxon>Ricciaceae</taxon>
        <taxon>Riccia</taxon>
    </lineage>
</organism>
<accession>A0ABD3HFX3</accession>
<protein>
    <recommendedName>
        <fullName evidence="4">Small rubber particle protein</fullName>
    </recommendedName>
</protein>